<comment type="caution">
    <text evidence="5">The sequence shown here is derived from an EMBL/GenBank/DDBJ whole genome shotgun (WGS) entry which is preliminary data.</text>
</comment>
<dbReference type="OrthoDB" id="2399632at2"/>
<dbReference type="InterPro" id="IPR010166">
    <property type="entry name" value="SarA/Rot_dom"/>
</dbReference>
<protein>
    <submittedName>
        <fullName evidence="5">HTH-type transcriptional regulator SarV</fullName>
    </submittedName>
</protein>
<dbReference type="EMBL" id="BKAR01000012">
    <property type="protein sequence ID" value="GEP84562.1"/>
    <property type="molecule type" value="Genomic_DNA"/>
</dbReference>
<dbReference type="InterPro" id="IPR055166">
    <property type="entry name" value="Transc_reg_Sar_Rot_HTH"/>
</dbReference>
<keyword evidence="1" id="KW-0805">Transcription regulation</keyword>
<sequence>MTQAIDQLITTECQLSQIKYWLKSSYKMNMEEFIILYKIHAVEKMSGKELRDTLHYDMKWNTSKIDVLIRKLYKKGLIAKERSQTDERQVFYLLNAKQHQLMTDIVKEIGINIAA</sequence>
<dbReference type="InterPro" id="IPR036388">
    <property type="entry name" value="WH-like_DNA-bd_sf"/>
</dbReference>
<evidence type="ECO:0000313" key="6">
    <source>
        <dbReference type="Proteomes" id="UP000321736"/>
    </source>
</evidence>
<name>A0A239TQX3_9STAP</name>
<reference evidence="5 6" key="1">
    <citation type="submission" date="2019-07" db="EMBL/GenBank/DDBJ databases">
        <title>Whole genome shotgun sequence of Staphylococcus piscifermentans NBRC 109625.</title>
        <authorList>
            <person name="Hosoyama A."/>
            <person name="Uohara A."/>
            <person name="Ohji S."/>
            <person name="Ichikawa N."/>
        </authorList>
    </citation>
    <scope>NUCLEOTIDE SEQUENCE [LARGE SCALE GENOMIC DNA]</scope>
    <source>
        <strain evidence="5 6">NBRC 109625</strain>
    </source>
</reference>
<dbReference type="AlphaFoldDB" id="A0A239TQX3"/>
<dbReference type="InterPro" id="IPR036390">
    <property type="entry name" value="WH_DNA-bd_sf"/>
</dbReference>
<evidence type="ECO:0000259" key="4">
    <source>
        <dbReference type="Pfam" id="PF22381"/>
    </source>
</evidence>
<dbReference type="SUPFAM" id="SSF46785">
    <property type="entry name" value="Winged helix' DNA-binding domain"/>
    <property type="match status" value="1"/>
</dbReference>
<evidence type="ECO:0000256" key="1">
    <source>
        <dbReference type="ARBA" id="ARBA00023015"/>
    </source>
</evidence>
<keyword evidence="3" id="KW-0804">Transcription</keyword>
<dbReference type="GO" id="GO:0006355">
    <property type="term" value="P:regulation of DNA-templated transcription"/>
    <property type="evidence" value="ECO:0007669"/>
    <property type="project" value="InterPro"/>
</dbReference>
<keyword evidence="6" id="KW-1185">Reference proteome</keyword>
<dbReference type="Proteomes" id="UP000321736">
    <property type="component" value="Unassembled WGS sequence"/>
</dbReference>
<dbReference type="GO" id="GO:0003677">
    <property type="term" value="F:DNA binding"/>
    <property type="evidence" value="ECO:0007669"/>
    <property type="project" value="UniProtKB-KW"/>
</dbReference>
<dbReference type="Pfam" id="PF22381">
    <property type="entry name" value="Staph_reg_Sar_Rot"/>
    <property type="match status" value="1"/>
</dbReference>
<proteinExistence type="predicted"/>
<accession>A0A239TQX3</accession>
<keyword evidence="2" id="KW-0238">DNA-binding</keyword>
<organism evidence="5 6">
    <name type="scientific">Staphylococcus piscifermentans</name>
    <dbReference type="NCBI Taxonomy" id="70258"/>
    <lineage>
        <taxon>Bacteria</taxon>
        <taxon>Bacillati</taxon>
        <taxon>Bacillota</taxon>
        <taxon>Bacilli</taxon>
        <taxon>Bacillales</taxon>
        <taxon>Staphylococcaceae</taxon>
        <taxon>Staphylococcus</taxon>
    </lineage>
</organism>
<dbReference type="NCBIfam" id="TIGR01889">
    <property type="entry name" value="Staph_reg_Sar"/>
    <property type="match status" value="1"/>
</dbReference>
<gene>
    <name evidence="5" type="primary">sarV</name>
    <name evidence="5" type="ORF">SPI02_11470</name>
</gene>
<dbReference type="RefSeq" id="WP_095103984.1">
    <property type="nucleotide sequence ID" value="NZ_BKAR01000012.1"/>
</dbReference>
<feature type="domain" description="Transcriptional regulator SarA/SarZ/Rot-like helix-turn-helix" evidence="4">
    <location>
        <begin position="17"/>
        <end position="105"/>
    </location>
</feature>
<evidence type="ECO:0000256" key="2">
    <source>
        <dbReference type="ARBA" id="ARBA00023125"/>
    </source>
</evidence>
<evidence type="ECO:0000256" key="3">
    <source>
        <dbReference type="ARBA" id="ARBA00023163"/>
    </source>
</evidence>
<evidence type="ECO:0000313" key="5">
    <source>
        <dbReference type="EMBL" id="GEP84562.1"/>
    </source>
</evidence>
<dbReference type="Gene3D" id="1.10.10.10">
    <property type="entry name" value="Winged helix-like DNA-binding domain superfamily/Winged helix DNA-binding domain"/>
    <property type="match status" value="1"/>
</dbReference>